<accession>A0A8T1V4H0</accession>
<evidence type="ECO:0000256" key="1">
    <source>
        <dbReference type="SAM" id="MobiDB-lite"/>
    </source>
</evidence>
<feature type="region of interest" description="Disordered" evidence="1">
    <location>
        <begin position="1"/>
        <end position="168"/>
    </location>
</feature>
<feature type="compositionally biased region" description="Basic and acidic residues" evidence="1">
    <location>
        <begin position="118"/>
        <end position="134"/>
    </location>
</feature>
<proteinExistence type="predicted"/>
<reference evidence="2" key="1">
    <citation type="submission" date="2021-02" db="EMBL/GenBank/DDBJ databases">
        <authorList>
            <person name="Palmer J.M."/>
        </authorList>
    </citation>
    <scope>NUCLEOTIDE SEQUENCE</scope>
    <source>
        <strain evidence="2">SCRP734</strain>
    </source>
</reference>
<dbReference type="Proteomes" id="UP000694044">
    <property type="component" value="Unassembled WGS sequence"/>
</dbReference>
<evidence type="ECO:0000313" key="2">
    <source>
        <dbReference type="EMBL" id="KAG7375925.1"/>
    </source>
</evidence>
<evidence type="ECO:0000313" key="3">
    <source>
        <dbReference type="Proteomes" id="UP000694044"/>
    </source>
</evidence>
<keyword evidence="3" id="KW-1185">Reference proteome</keyword>
<sequence>MKRTLALKAHVQQQVLGHDRTPPPSGRKGIHTTEAPRGCLFNRTPSQEHGQQAGRARSEAEQAQDGVPASQDSIVAETQLSGSDSEEEEQESRSPPTTETQDEQKHEPKAATTSAEPTHPDETGPLPDAERSIEQEPPSEEASSPDMFTALVDDMQNAPHKATWTPGK</sequence>
<feature type="compositionally biased region" description="Polar residues" evidence="1">
    <location>
        <begin position="70"/>
        <end position="80"/>
    </location>
</feature>
<organism evidence="2 3">
    <name type="scientific">Phytophthora pseudosyringae</name>
    <dbReference type="NCBI Taxonomy" id="221518"/>
    <lineage>
        <taxon>Eukaryota</taxon>
        <taxon>Sar</taxon>
        <taxon>Stramenopiles</taxon>
        <taxon>Oomycota</taxon>
        <taxon>Peronosporomycetes</taxon>
        <taxon>Peronosporales</taxon>
        <taxon>Peronosporaceae</taxon>
        <taxon>Phytophthora</taxon>
    </lineage>
</organism>
<name>A0A8T1V4H0_9STRA</name>
<dbReference type="AlphaFoldDB" id="A0A8T1V4H0"/>
<protein>
    <submittedName>
        <fullName evidence="2">Uncharacterized protein</fullName>
    </submittedName>
</protein>
<comment type="caution">
    <text evidence="2">The sequence shown here is derived from an EMBL/GenBank/DDBJ whole genome shotgun (WGS) entry which is preliminary data.</text>
</comment>
<dbReference type="EMBL" id="JAGDFM010000875">
    <property type="protein sequence ID" value="KAG7375925.1"/>
    <property type="molecule type" value="Genomic_DNA"/>
</dbReference>
<gene>
    <name evidence="2" type="ORF">PHYPSEUDO_014840</name>
</gene>